<name>A0ABX5S691_9BURK</name>
<reference evidence="4 5" key="1">
    <citation type="submission" date="2019-03" db="EMBL/GenBank/DDBJ databases">
        <title>Draft Genome Sequences of Six Type Strains of the Genus Massilia.</title>
        <authorList>
            <person name="Miess H."/>
            <person name="Frediansyhah A."/>
            <person name="Gross H."/>
        </authorList>
    </citation>
    <scope>NUCLEOTIDE SEQUENCE [LARGE SCALE GENOMIC DNA]</scope>
    <source>
        <strain evidence="4 5">DSM 17505</strain>
    </source>
</reference>
<evidence type="ECO:0000259" key="3">
    <source>
        <dbReference type="Pfam" id="PF13505"/>
    </source>
</evidence>
<evidence type="ECO:0000313" key="4">
    <source>
        <dbReference type="EMBL" id="QBQ35843.1"/>
    </source>
</evidence>
<gene>
    <name evidence="4" type="ORF">E1742_06475</name>
</gene>
<dbReference type="Gene3D" id="2.40.160.20">
    <property type="match status" value="1"/>
</dbReference>
<evidence type="ECO:0000313" key="5">
    <source>
        <dbReference type="Proteomes" id="UP000294359"/>
    </source>
</evidence>
<keyword evidence="2" id="KW-0732">Signal</keyword>
<protein>
    <submittedName>
        <fullName evidence="4">Porin family protein</fullName>
    </submittedName>
</protein>
<feature type="domain" description="Outer membrane protein beta-barrel" evidence="3">
    <location>
        <begin position="38"/>
        <end position="214"/>
    </location>
</feature>
<evidence type="ECO:0000256" key="2">
    <source>
        <dbReference type="ARBA" id="ARBA00022729"/>
    </source>
</evidence>
<dbReference type="SUPFAM" id="SSF56925">
    <property type="entry name" value="OMPA-like"/>
    <property type="match status" value="1"/>
</dbReference>
<evidence type="ECO:0000256" key="1">
    <source>
        <dbReference type="ARBA" id="ARBA00004442"/>
    </source>
</evidence>
<dbReference type="EMBL" id="CP038026">
    <property type="protein sequence ID" value="QBQ35843.1"/>
    <property type="molecule type" value="Genomic_DNA"/>
</dbReference>
<dbReference type="InterPro" id="IPR011250">
    <property type="entry name" value="OMP/PagP_B-barrel"/>
</dbReference>
<dbReference type="Proteomes" id="UP000294359">
    <property type="component" value="Chromosome"/>
</dbReference>
<dbReference type="Pfam" id="PF13505">
    <property type="entry name" value="OMP_b-brl"/>
    <property type="match status" value="1"/>
</dbReference>
<proteinExistence type="predicted"/>
<keyword evidence="5" id="KW-1185">Reference proteome</keyword>
<comment type="subcellular location">
    <subcellularLocation>
        <location evidence="1">Cell outer membrane</location>
    </subcellularLocation>
</comment>
<dbReference type="InterPro" id="IPR027385">
    <property type="entry name" value="Beta-barrel_OMP"/>
</dbReference>
<accession>A0ABX5S691</accession>
<sequence>MAHVQRLPRPYTGAAWRPGWSGCGRHERTSMKYSHLVILAAALHVSSAFAQAYGGIAIGSRGTQHWRDPATGLDLSPAEREWPIVGYGGYRIDDRWAVEAGYARLTDSEYATAAGTTFAESSAAYVAARQRWAITDTLGWYVKAGVARNTLRIEQPGGSVEKAHKVRPMAALGMDYRFTPNVAATAEVVGYGRVKTRNAQVTHTTVQLGLRFDF</sequence>
<organism evidence="4 5">
    <name type="scientific">Pseudoduganella plicata</name>
    <dbReference type="NCBI Taxonomy" id="321984"/>
    <lineage>
        <taxon>Bacteria</taxon>
        <taxon>Pseudomonadati</taxon>
        <taxon>Pseudomonadota</taxon>
        <taxon>Betaproteobacteria</taxon>
        <taxon>Burkholderiales</taxon>
        <taxon>Oxalobacteraceae</taxon>
        <taxon>Telluria group</taxon>
        <taxon>Pseudoduganella</taxon>
    </lineage>
</organism>